<dbReference type="AlphaFoldDB" id="A0A8S3AV25"/>
<proteinExistence type="predicted"/>
<reference evidence="2" key="1">
    <citation type="submission" date="2021-02" db="EMBL/GenBank/DDBJ databases">
        <authorList>
            <person name="Nowell W R."/>
        </authorList>
    </citation>
    <scope>NUCLEOTIDE SEQUENCE</scope>
</reference>
<comment type="caution">
    <text evidence="2">The sequence shown here is derived from an EMBL/GenBank/DDBJ whole genome shotgun (WGS) entry which is preliminary data.</text>
</comment>
<dbReference type="EMBL" id="CAJOBH010130707">
    <property type="protein sequence ID" value="CAF4755815.1"/>
    <property type="molecule type" value="Genomic_DNA"/>
</dbReference>
<evidence type="ECO:0000313" key="1">
    <source>
        <dbReference type="EMBL" id="CAF4649798.1"/>
    </source>
</evidence>
<evidence type="ECO:0000313" key="2">
    <source>
        <dbReference type="EMBL" id="CAF4755815.1"/>
    </source>
</evidence>
<evidence type="ECO:0000313" key="3">
    <source>
        <dbReference type="Proteomes" id="UP000681967"/>
    </source>
</evidence>
<dbReference type="Proteomes" id="UP000681967">
    <property type="component" value="Unassembled WGS sequence"/>
</dbReference>
<feature type="non-terminal residue" evidence="2">
    <location>
        <position position="1"/>
    </location>
</feature>
<feature type="non-terminal residue" evidence="2">
    <location>
        <position position="80"/>
    </location>
</feature>
<dbReference type="EMBL" id="CAJOBH010108589">
    <property type="protein sequence ID" value="CAF4649798.1"/>
    <property type="molecule type" value="Genomic_DNA"/>
</dbReference>
<evidence type="ECO:0008006" key="4">
    <source>
        <dbReference type="Google" id="ProtNLM"/>
    </source>
</evidence>
<accession>A0A8S3AV25</accession>
<gene>
    <name evidence="1" type="ORF">BYL167_LOCUS42120</name>
    <name evidence="2" type="ORF">BYL167_LOCUS46294</name>
</gene>
<sequence length="80" mass="9002">YYGVKSLASNPCEYVQGDCGQEAMSTITQCQNDLSSCYLSYSTKRRLAHCSDRYADYLRISYQCVPSYPVGTTSTLKVFD</sequence>
<organism evidence="2 3">
    <name type="scientific">Rotaria magnacalcarata</name>
    <dbReference type="NCBI Taxonomy" id="392030"/>
    <lineage>
        <taxon>Eukaryota</taxon>
        <taxon>Metazoa</taxon>
        <taxon>Spiralia</taxon>
        <taxon>Gnathifera</taxon>
        <taxon>Rotifera</taxon>
        <taxon>Eurotatoria</taxon>
        <taxon>Bdelloidea</taxon>
        <taxon>Philodinida</taxon>
        <taxon>Philodinidae</taxon>
        <taxon>Rotaria</taxon>
    </lineage>
</organism>
<name>A0A8S3AV25_9BILA</name>
<protein>
    <recommendedName>
        <fullName evidence="4">SUEL-type lectin domain-containing protein</fullName>
    </recommendedName>
</protein>